<evidence type="ECO:0000259" key="1">
    <source>
        <dbReference type="Pfam" id="PF13963"/>
    </source>
</evidence>
<dbReference type="AlphaFoldDB" id="A0AAW2QSG3"/>
<dbReference type="Pfam" id="PF13963">
    <property type="entry name" value="Transpos_assoc"/>
    <property type="match status" value="1"/>
</dbReference>
<dbReference type="InterPro" id="IPR029480">
    <property type="entry name" value="Transpos_assoc"/>
</dbReference>
<comment type="caution">
    <text evidence="2">The sequence shown here is derived from an EMBL/GenBank/DDBJ whole genome shotgun (WGS) entry which is preliminary data.</text>
</comment>
<gene>
    <name evidence="2" type="ORF">Sangu_0378900</name>
</gene>
<protein>
    <recommendedName>
        <fullName evidence="1">Transposase-associated domain-containing protein</fullName>
    </recommendedName>
</protein>
<accession>A0AAW2QSG3</accession>
<organism evidence="2">
    <name type="scientific">Sesamum angustifolium</name>
    <dbReference type="NCBI Taxonomy" id="2727405"/>
    <lineage>
        <taxon>Eukaryota</taxon>
        <taxon>Viridiplantae</taxon>
        <taxon>Streptophyta</taxon>
        <taxon>Embryophyta</taxon>
        <taxon>Tracheophyta</taxon>
        <taxon>Spermatophyta</taxon>
        <taxon>Magnoliopsida</taxon>
        <taxon>eudicotyledons</taxon>
        <taxon>Gunneridae</taxon>
        <taxon>Pentapetalae</taxon>
        <taxon>asterids</taxon>
        <taxon>lamiids</taxon>
        <taxon>Lamiales</taxon>
        <taxon>Pedaliaceae</taxon>
        <taxon>Sesamum</taxon>
    </lineage>
</organism>
<name>A0AAW2QSG3_9LAMI</name>
<proteinExistence type="predicted"/>
<reference evidence="2" key="1">
    <citation type="submission" date="2020-06" db="EMBL/GenBank/DDBJ databases">
        <authorList>
            <person name="Li T."/>
            <person name="Hu X."/>
            <person name="Zhang T."/>
            <person name="Song X."/>
            <person name="Zhang H."/>
            <person name="Dai N."/>
            <person name="Sheng W."/>
            <person name="Hou X."/>
            <person name="Wei L."/>
        </authorList>
    </citation>
    <scope>NUCLEOTIDE SEQUENCE</scope>
    <source>
        <strain evidence="2">G01</strain>
        <tissue evidence="2">Leaf</tissue>
    </source>
</reference>
<sequence>MYNKNLSGRAGLRQGFDDGVKTFIEYAKGQRRHVDGDKIRCPSRKCKNTKFGTPDEVGYHLCMRGFMVEYYNWISHNKDIVHDYFEAPSVSQVSEEPTPTGHVEGNYPQWGEEQHMDWAQMMIFYAARPSYFASSHEGVLDDCTRSYPVDAGPNSYCYNSGGPYDYHESGLADHFSNIVHAVDQLF</sequence>
<reference evidence="2" key="2">
    <citation type="journal article" date="2024" name="Plant">
        <title>Genomic evolution and insights into agronomic trait innovations of Sesamum species.</title>
        <authorList>
            <person name="Miao H."/>
            <person name="Wang L."/>
            <person name="Qu L."/>
            <person name="Liu H."/>
            <person name="Sun Y."/>
            <person name="Le M."/>
            <person name="Wang Q."/>
            <person name="Wei S."/>
            <person name="Zheng Y."/>
            <person name="Lin W."/>
            <person name="Duan Y."/>
            <person name="Cao H."/>
            <person name="Xiong S."/>
            <person name="Wang X."/>
            <person name="Wei L."/>
            <person name="Li C."/>
            <person name="Ma Q."/>
            <person name="Ju M."/>
            <person name="Zhao R."/>
            <person name="Li G."/>
            <person name="Mu C."/>
            <person name="Tian Q."/>
            <person name="Mei H."/>
            <person name="Zhang T."/>
            <person name="Gao T."/>
            <person name="Zhang H."/>
        </authorList>
    </citation>
    <scope>NUCLEOTIDE SEQUENCE</scope>
    <source>
        <strain evidence="2">G01</strain>
    </source>
</reference>
<dbReference type="EMBL" id="JACGWK010000002">
    <property type="protein sequence ID" value="KAL0370608.1"/>
    <property type="molecule type" value="Genomic_DNA"/>
</dbReference>
<evidence type="ECO:0000313" key="2">
    <source>
        <dbReference type="EMBL" id="KAL0370608.1"/>
    </source>
</evidence>
<feature type="domain" description="Transposase-associated" evidence="1">
    <location>
        <begin position="12"/>
        <end position="76"/>
    </location>
</feature>